<evidence type="ECO:0000313" key="2">
    <source>
        <dbReference type="EMBL" id="MBK3517578.1"/>
    </source>
</evidence>
<dbReference type="Gene3D" id="1.25.40.10">
    <property type="entry name" value="Tetratricopeptide repeat domain"/>
    <property type="match status" value="3"/>
</dbReference>
<reference evidence="2 3" key="1">
    <citation type="submission" date="2021-01" db="EMBL/GenBank/DDBJ databases">
        <title>Carboxyliciviraga sp.nov., isolated from coastal sediments.</title>
        <authorList>
            <person name="Lu D."/>
            <person name="Zhang T."/>
        </authorList>
    </citation>
    <scope>NUCLEOTIDE SEQUENCE [LARGE SCALE GENOMIC DNA]</scope>
    <source>
        <strain evidence="2 3">N1Y132</strain>
    </source>
</reference>
<sequence length="427" mass="49152">MNLMTQFTVIAVLIIFNTSLNAQTNVQLDLAEGNFETIINQLCDKATSISQTERYYLAIAYQSTGYPDKAIDCLLKDSTNLSIQQLDLLSRSYMSSGNYSRALPICKNRYEAEPDNVINLLRYAEINHFYKDHDANIKLLKTYTEHDSTNLSVNTLLAESYEKTNVKDAAISIYKMILEQHPDNQKIALRLANVYYRQKMYVECHDLCMPYIDKLDNNKNFLLVAGLANFKNGSNHNVKVMFKRLEAQGDSSFLTKKHLGIALYRLEDFNNAISYLKAAFKIKDMDPEVAFFLGSALGQSNQPQKGIHYLYLAQQLIKPSPVLMEKTHVKLAMIYNDMGKSKIAINHYHEAFKYDNKPQYLYRQASIYDYQLKDAEKAQEMYQLFIDVLPEELNPKKGNERYAIQLKDVASKRLASLKEEDFFKNGI</sequence>
<dbReference type="PANTHER" id="PTHR12558:SF13">
    <property type="entry name" value="CELL DIVISION CYCLE PROTEIN 27 HOMOLOG"/>
    <property type="match status" value="1"/>
</dbReference>
<dbReference type="Proteomes" id="UP000605676">
    <property type="component" value="Unassembled WGS sequence"/>
</dbReference>
<dbReference type="Pfam" id="PF13174">
    <property type="entry name" value="TPR_6"/>
    <property type="match status" value="2"/>
</dbReference>
<dbReference type="PANTHER" id="PTHR12558">
    <property type="entry name" value="CELL DIVISION CYCLE 16,23,27"/>
    <property type="match status" value="1"/>
</dbReference>
<dbReference type="SMART" id="SM00028">
    <property type="entry name" value="TPR"/>
    <property type="match status" value="4"/>
</dbReference>
<feature type="chain" id="PRO_5045991351" evidence="1">
    <location>
        <begin position="23"/>
        <end position="427"/>
    </location>
</feature>
<evidence type="ECO:0000313" key="3">
    <source>
        <dbReference type="Proteomes" id="UP000605676"/>
    </source>
</evidence>
<dbReference type="RefSeq" id="WP_200464806.1">
    <property type="nucleotide sequence ID" value="NZ_JAENRR010000018.1"/>
</dbReference>
<dbReference type="EMBL" id="JAENRR010000018">
    <property type="protein sequence ID" value="MBK3517578.1"/>
    <property type="molecule type" value="Genomic_DNA"/>
</dbReference>
<accession>A0ABS1HIS4</accession>
<evidence type="ECO:0000256" key="1">
    <source>
        <dbReference type="SAM" id="SignalP"/>
    </source>
</evidence>
<keyword evidence="1" id="KW-0732">Signal</keyword>
<dbReference type="InterPro" id="IPR019734">
    <property type="entry name" value="TPR_rpt"/>
</dbReference>
<dbReference type="SUPFAM" id="SSF48452">
    <property type="entry name" value="TPR-like"/>
    <property type="match status" value="1"/>
</dbReference>
<organism evidence="2 3">
    <name type="scientific">Carboxylicivirga marina</name>
    <dbReference type="NCBI Taxonomy" id="2800988"/>
    <lineage>
        <taxon>Bacteria</taxon>
        <taxon>Pseudomonadati</taxon>
        <taxon>Bacteroidota</taxon>
        <taxon>Bacteroidia</taxon>
        <taxon>Marinilabiliales</taxon>
        <taxon>Marinilabiliaceae</taxon>
        <taxon>Carboxylicivirga</taxon>
    </lineage>
</organism>
<dbReference type="InterPro" id="IPR011990">
    <property type="entry name" value="TPR-like_helical_dom_sf"/>
</dbReference>
<gene>
    <name evidence="2" type="ORF">JIV24_09550</name>
</gene>
<name>A0ABS1HIS4_9BACT</name>
<proteinExistence type="predicted"/>
<comment type="caution">
    <text evidence="2">The sequence shown here is derived from an EMBL/GenBank/DDBJ whole genome shotgun (WGS) entry which is preliminary data.</text>
</comment>
<protein>
    <submittedName>
        <fullName evidence="2">Tetratricopeptide repeat protein</fullName>
    </submittedName>
</protein>
<feature type="signal peptide" evidence="1">
    <location>
        <begin position="1"/>
        <end position="22"/>
    </location>
</feature>
<keyword evidence="3" id="KW-1185">Reference proteome</keyword>